<reference evidence="1 2" key="1">
    <citation type="journal article" date="2019" name="Nat. Ecol. Evol.">
        <title>Megaphylogeny resolves global patterns of mushroom evolution.</title>
        <authorList>
            <person name="Varga T."/>
            <person name="Krizsan K."/>
            <person name="Foldi C."/>
            <person name="Dima B."/>
            <person name="Sanchez-Garcia M."/>
            <person name="Sanchez-Ramirez S."/>
            <person name="Szollosi G.J."/>
            <person name="Szarkandi J.G."/>
            <person name="Papp V."/>
            <person name="Albert L."/>
            <person name="Andreopoulos W."/>
            <person name="Angelini C."/>
            <person name="Antonin V."/>
            <person name="Barry K.W."/>
            <person name="Bougher N.L."/>
            <person name="Buchanan P."/>
            <person name="Buyck B."/>
            <person name="Bense V."/>
            <person name="Catcheside P."/>
            <person name="Chovatia M."/>
            <person name="Cooper J."/>
            <person name="Damon W."/>
            <person name="Desjardin D."/>
            <person name="Finy P."/>
            <person name="Geml J."/>
            <person name="Haridas S."/>
            <person name="Hughes K."/>
            <person name="Justo A."/>
            <person name="Karasinski D."/>
            <person name="Kautmanova I."/>
            <person name="Kiss B."/>
            <person name="Kocsube S."/>
            <person name="Kotiranta H."/>
            <person name="LaButti K.M."/>
            <person name="Lechner B.E."/>
            <person name="Liimatainen K."/>
            <person name="Lipzen A."/>
            <person name="Lukacs Z."/>
            <person name="Mihaltcheva S."/>
            <person name="Morgado L.N."/>
            <person name="Niskanen T."/>
            <person name="Noordeloos M.E."/>
            <person name="Ohm R.A."/>
            <person name="Ortiz-Santana B."/>
            <person name="Ovrebo C."/>
            <person name="Racz N."/>
            <person name="Riley R."/>
            <person name="Savchenko A."/>
            <person name="Shiryaev A."/>
            <person name="Soop K."/>
            <person name="Spirin V."/>
            <person name="Szebenyi C."/>
            <person name="Tomsovsky M."/>
            <person name="Tulloss R.E."/>
            <person name="Uehling J."/>
            <person name="Grigoriev I.V."/>
            <person name="Vagvolgyi C."/>
            <person name="Papp T."/>
            <person name="Martin F.M."/>
            <person name="Miettinen O."/>
            <person name="Hibbett D.S."/>
            <person name="Nagy L.G."/>
        </authorList>
    </citation>
    <scope>NUCLEOTIDE SEQUENCE [LARGE SCALE GENOMIC DNA]</scope>
    <source>
        <strain evidence="1 2">CBS 166.37</strain>
    </source>
</reference>
<sequence length="167" mass="18816">MLQSFRLCFSSHLLRQTDAARTWDILKAWSRIDIKALIGPNINTPLNCIFMTTAEHGFFGRFELYLEQYPDSPYKYKAHMTRNRYKLSNGQASADVQFRNPVESGIDAPDPDLIRVHAAFAKVLHLCGAAEYVDSVERDAEVVGCLRQDGSTDLGVLLMSRLAVTAY</sequence>
<dbReference type="EMBL" id="ML213594">
    <property type="protein sequence ID" value="TFK41559.1"/>
    <property type="molecule type" value="Genomic_DNA"/>
</dbReference>
<evidence type="ECO:0000313" key="1">
    <source>
        <dbReference type="EMBL" id="TFK41559.1"/>
    </source>
</evidence>
<name>A0A5C3M839_9AGAR</name>
<proteinExistence type="predicted"/>
<gene>
    <name evidence="1" type="ORF">BDQ12DRAFT_389414</name>
</gene>
<dbReference type="OrthoDB" id="3163863at2759"/>
<evidence type="ECO:0000313" key="2">
    <source>
        <dbReference type="Proteomes" id="UP000308652"/>
    </source>
</evidence>
<dbReference type="Proteomes" id="UP000308652">
    <property type="component" value="Unassembled WGS sequence"/>
</dbReference>
<accession>A0A5C3M839</accession>
<keyword evidence="2" id="KW-1185">Reference proteome</keyword>
<organism evidence="1 2">
    <name type="scientific">Crucibulum laeve</name>
    <dbReference type="NCBI Taxonomy" id="68775"/>
    <lineage>
        <taxon>Eukaryota</taxon>
        <taxon>Fungi</taxon>
        <taxon>Dikarya</taxon>
        <taxon>Basidiomycota</taxon>
        <taxon>Agaricomycotina</taxon>
        <taxon>Agaricomycetes</taxon>
        <taxon>Agaricomycetidae</taxon>
        <taxon>Agaricales</taxon>
        <taxon>Agaricineae</taxon>
        <taxon>Nidulariaceae</taxon>
        <taxon>Crucibulum</taxon>
    </lineage>
</organism>
<protein>
    <recommendedName>
        <fullName evidence="3">HNH nuclease domain-containing protein</fullName>
    </recommendedName>
</protein>
<evidence type="ECO:0008006" key="3">
    <source>
        <dbReference type="Google" id="ProtNLM"/>
    </source>
</evidence>
<dbReference type="AlphaFoldDB" id="A0A5C3M839"/>
<dbReference type="STRING" id="68775.A0A5C3M839"/>